<organism evidence="2 3">
    <name type="scientific">Synaphobranchus kaupii</name>
    <name type="common">Kaup's arrowtooth eel</name>
    <dbReference type="NCBI Taxonomy" id="118154"/>
    <lineage>
        <taxon>Eukaryota</taxon>
        <taxon>Metazoa</taxon>
        <taxon>Chordata</taxon>
        <taxon>Craniata</taxon>
        <taxon>Vertebrata</taxon>
        <taxon>Euteleostomi</taxon>
        <taxon>Actinopterygii</taxon>
        <taxon>Neopterygii</taxon>
        <taxon>Teleostei</taxon>
        <taxon>Anguilliformes</taxon>
        <taxon>Synaphobranchidae</taxon>
        <taxon>Synaphobranchus</taxon>
    </lineage>
</organism>
<feature type="region of interest" description="Disordered" evidence="1">
    <location>
        <begin position="1"/>
        <end position="34"/>
    </location>
</feature>
<feature type="region of interest" description="Disordered" evidence="1">
    <location>
        <begin position="46"/>
        <end position="140"/>
    </location>
</feature>
<evidence type="ECO:0000256" key="1">
    <source>
        <dbReference type="SAM" id="MobiDB-lite"/>
    </source>
</evidence>
<feature type="compositionally biased region" description="Basic residues" evidence="1">
    <location>
        <begin position="110"/>
        <end position="122"/>
    </location>
</feature>
<protein>
    <submittedName>
        <fullName evidence="2">Uncharacterized protein</fullName>
    </submittedName>
</protein>
<feature type="compositionally biased region" description="Low complexity" evidence="1">
    <location>
        <begin position="97"/>
        <end position="109"/>
    </location>
</feature>
<evidence type="ECO:0000313" key="2">
    <source>
        <dbReference type="EMBL" id="KAJ8340150.1"/>
    </source>
</evidence>
<dbReference type="AlphaFoldDB" id="A0A9Q1EK32"/>
<name>A0A9Q1EK32_SYNKA</name>
<comment type="caution">
    <text evidence="2">The sequence shown here is derived from an EMBL/GenBank/DDBJ whole genome shotgun (WGS) entry which is preliminary data.</text>
</comment>
<evidence type="ECO:0000313" key="3">
    <source>
        <dbReference type="Proteomes" id="UP001152622"/>
    </source>
</evidence>
<proteinExistence type="predicted"/>
<sequence>MEADHDKTTRRNTQPRTRETASEPNDDGGVHLDRAAIFGFDRGINALGAGESVGTPSQNTQHPGPPAAARHSTTRTATVMTAARDTGDSIPPQTYLAGGTPRRGSASRSRAGRARGSPRRRGYGSGGTSEGQSEGKAPHRLVFARECRRFPGSGLPSLIWDE</sequence>
<keyword evidence="3" id="KW-1185">Reference proteome</keyword>
<dbReference type="EMBL" id="JAINUF010000016">
    <property type="protein sequence ID" value="KAJ8340150.1"/>
    <property type="molecule type" value="Genomic_DNA"/>
</dbReference>
<gene>
    <name evidence="2" type="ORF">SKAU_G00347830</name>
</gene>
<accession>A0A9Q1EK32</accession>
<reference evidence="2" key="1">
    <citation type="journal article" date="2023" name="Science">
        <title>Genome structures resolve the early diversification of teleost fishes.</title>
        <authorList>
            <person name="Parey E."/>
            <person name="Louis A."/>
            <person name="Montfort J."/>
            <person name="Bouchez O."/>
            <person name="Roques C."/>
            <person name="Iampietro C."/>
            <person name="Lluch J."/>
            <person name="Castinel A."/>
            <person name="Donnadieu C."/>
            <person name="Desvignes T."/>
            <person name="Floi Bucao C."/>
            <person name="Jouanno E."/>
            <person name="Wen M."/>
            <person name="Mejri S."/>
            <person name="Dirks R."/>
            <person name="Jansen H."/>
            <person name="Henkel C."/>
            <person name="Chen W.J."/>
            <person name="Zahm M."/>
            <person name="Cabau C."/>
            <person name="Klopp C."/>
            <person name="Thompson A.W."/>
            <person name="Robinson-Rechavi M."/>
            <person name="Braasch I."/>
            <person name="Lecointre G."/>
            <person name="Bobe J."/>
            <person name="Postlethwait J.H."/>
            <person name="Berthelot C."/>
            <person name="Roest Crollius H."/>
            <person name="Guiguen Y."/>
        </authorList>
    </citation>
    <scope>NUCLEOTIDE SEQUENCE</scope>
    <source>
        <strain evidence="2">WJC10195</strain>
    </source>
</reference>
<feature type="compositionally biased region" description="Low complexity" evidence="1">
    <location>
        <begin position="67"/>
        <end position="84"/>
    </location>
</feature>
<dbReference type="Proteomes" id="UP001152622">
    <property type="component" value="Chromosome 16"/>
</dbReference>